<dbReference type="GO" id="GO:0003677">
    <property type="term" value="F:DNA binding"/>
    <property type="evidence" value="ECO:0007669"/>
    <property type="project" value="InterPro"/>
</dbReference>
<evidence type="ECO:0000313" key="5">
    <source>
        <dbReference type="Proteomes" id="UP000596145"/>
    </source>
</evidence>
<evidence type="ECO:0000313" key="4">
    <source>
        <dbReference type="EMBL" id="QQB47577.1"/>
    </source>
</evidence>
<gene>
    <name evidence="4" type="ORF">I6I10_06835</name>
    <name evidence="3" type="ORF">I6I10_07210</name>
</gene>
<feature type="compositionally biased region" description="Basic and acidic residues" evidence="1">
    <location>
        <begin position="150"/>
        <end position="159"/>
    </location>
</feature>
<dbReference type="Proteomes" id="UP000596145">
    <property type="component" value="Chromosome"/>
</dbReference>
<dbReference type="OrthoDB" id="4485755at2"/>
<evidence type="ECO:0000259" key="2">
    <source>
        <dbReference type="PROSITE" id="PS50943"/>
    </source>
</evidence>
<dbReference type="Gene3D" id="1.10.260.40">
    <property type="entry name" value="lambda repressor-like DNA-binding domains"/>
    <property type="match status" value="1"/>
</dbReference>
<dbReference type="InterPro" id="IPR010982">
    <property type="entry name" value="Lambda_DNA-bd_dom_sf"/>
</dbReference>
<evidence type="ECO:0000313" key="3">
    <source>
        <dbReference type="EMBL" id="QQB45326.1"/>
    </source>
</evidence>
<dbReference type="GeneID" id="92760544"/>
<accession>A0A7T4BN58</accession>
<name>A0A7T4BN58_9CORY</name>
<feature type="region of interest" description="Disordered" evidence="1">
    <location>
        <begin position="133"/>
        <end position="159"/>
    </location>
</feature>
<reference evidence="3 5" key="1">
    <citation type="submission" date="2020-12" db="EMBL/GenBank/DDBJ databases">
        <title>FDA dAtabase for Regulatory Grade micrObial Sequences (FDA-ARGOS): Supporting development and validation of Infectious Disease Dx tests.</title>
        <authorList>
            <person name="Sproer C."/>
            <person name="Gronow S."/>
            <person name="Severitt S."/>
            <person name="Schroder I."/>
            <person name="Tallon L."/>
            <person name="Sadzewicz L."/>
            <person name="Zhao X."/>
            <person name="Boylan J."/>
            <person name="Ott S."/>
            <person name="Bowen H."/>
            <person name="Vavikolanu K."/>
            <person name="Mehta A."/>
            <person name="Aluvathingal J."/>
            <person name="Nadendla S."/>
            <person name="Lowell S."/>
            <person name="Myers T."/>
            <person name="Yan Y."/>
            <person name="Sichtig H."/>
        </authorList>
    </citation>
    <scope>NUCLEOTIDE SEQUENCE [LARGE SCALE GENOMIC DNA]</scope>
    <source>
        <strain evidence="3 5">FDAARGOS_1053</strain>
    </source>
</reference>
<dbReference type="EMBL" id="CP066007">
    <property type="protein sequence ID" value="QQB47577.1"/>
    <property type="molecule type" value="Genomic_DNA"/>
</dbReference>
<dbReference type="AlphaFoldDB" id="A0A7T4BN58"/>
<sequence>MKHSEWIHRATDGATERAVAKRIGISHTTVNTQLQREHLSAENVIKIAEAFDIHPITALIDTGYVAAKWAMLSDIPGALRDATDENLAEEILRRMKRGTATRALTTDVDQLEQARSKRAKSAFPADGIVREWDDSIPHAADSSPDEDALREERGEDLID</sequence>
<evidence type="ECO:0000256" key="1">
    <source>
        <dbReference type="SAM" id="MobiDB-lite"/>
    </source>
</evidence>
<feature type="domain" description="HTH cro/C1-type" evidence="2">
    <location>
        <begin position="17"/>
        <end position="59"/>
    </location>
</feature>
<dbReference type="PROSITE" id="PS50943">
    <property type="entry name" value="HTH_CROC1"/>
    <property type="match status" value="1"/>
</dbReference>
<protein>
    <submittedName>
        <fullName evidence="3">Helix-turn-helix transcriptional regulator</fullName>
    </submittedName>
</protein>
<proteinExistence type="predicted"/>
<dbReference type="InterPro" id="IPR001387">
    <property type="entry name" value="Cro/C1-type_HTH"/>
</dbReference>
<dbReference type="RefSeq" id="WP_084036469.1">
    <property type="nucleotide sequence ID" value="NZ_CP066007.1"/>
</dbReference>
<dbReference type="EMBL" id="CP066007">
    <property type="protein sequence ID" value="QQB45326.1"/>
    <property type="molecule type" value="Genomic_DNA"/>
</dbReference>
<organism evidence="3 5">
    <name type="scientific">Corynebacterium glucuronolyticum</name>
    <dbReference type="NCBI Taxonomy" id="39791"/>
    <lineage>
        <taxon>Bacteria</taxon>
        <taxon>Bacillati</taxon>
        <taxon>Actinomycetota</taxon>
        <taxon>Actinomycetes</taxon>
        <taxon>Mycobacteriales</taxon>
        <taxon>Corynebacteriaceae</taxon>
        <taxon>Corynebacterium</taxon>
    </lineage>
</organism>